<evidence type="ECO:0000256" key="1">
    <source>
        <dbReference type="SAM" id="SignalP"/>
    </source>
</evidence>
<dbReference type="SUPFAM" id="SSF49384">
    <property type="entry name" value="Carbohydrate-binding domain"/>
    <property type="match status" value="1"/>
</dbReference>
<evidence type="ECO:0000313" key="4">
    <source>
        <dbReference type="Proteomes" id="UP001519287"/>
    </source>
</evidence>
<dbReference type="Proteomes" id="UP001519287">
    <property type="component" value="Unassembled WGS sequence"/>
</dbReference>
<accession>A0ABS4INP6</accession>
<dbReference type="InterPro" id="IPR036439">
    <property type="entry name" value="Dockerin_dom_sf"/>
</dbReference>
<dbReference type="Gene3D" id="2.60.40.680">
    <property type="match status" value="1"/>
</dbReference>
<dbReference type="InterPro" id="IPR002105">
    <property type="entry name" value="Dockerin_1_rpt"/>
</dbReference>
<dbReference type="CDD" id="cd08547">
    <property type="entry name" value="Type_II_cohesin"/>
    <property type="match status" value="1"/>
</dbReference>
<evidence type="ECO:0000313" key="3">
    <source>
        <dbReference type="EMBL" id="MBP1988651.1"/>
    </source>
</evidence>
<dbReference type="Pfam" id="PF00404">
    <property type="entry name" value="Dockerin_1"/>
    <property type="match status" value="1"/>
</dbReference>
<dbReference type="CDD" id="cd14254">
    <property type="entry name" value="Dockerin_II"/>
    <property type="match status" value="1"/>
</dbReference>
<keyword evidence="4" id="KW-1185">Reference proteome</keyword>
<dbReference type="InterPro" id="IPR002102">
    <property type="entry name" value="Cohesin_dom"/>
</dbReference>
<feature type="domain" description="Dockerin" evidence="2">
    <location>
        <begin position="846"/>
        <end position="908"/>
    </location>
</feature>
<organism evidence="3 4">
    <name type="scientific">Paenibacillus eucommiae</name>
    <dbReference type="NCBI Taxonomy" id="1355755"/>
    <lineage>
        <taxon>Bacteria</taxon>
        <taxon>Bacillati</taxon>
        <taxon>Bacillota</taxon>
        <taxon>Bacilli</taxon>
        <taxon>Bacillales</taxon>
        <taxon>Paenibacillaceae</taxon>
        <taxon>Paenibacillus</taxon>
    </lineage>
</organism>
<proteinExistence type="predicted"/>
<dbReference type="SUPFAM" id="SSF63446">
    <property type="entry name" value="Type I dockerin domain"/>
    <property type="match status" value="1"/>
</dbReference>
<feature type="chain" id="PRO_5046817489" description="Dockerin domain-containing protein" evidence="1">
    <location>
        <begin position="31"/>
        <end position="908"/>
    </location>
</feature>
<sequence length="908" mass="98314">MKRMKLYRRFARLFTALMIVVCCFSSTVLADTAQFPIGIYMGPAPEDVADAKYAEIKEMNANFIVHTNLLEWMADNDRALDLAGAHGLKILVSDVGVRWEQEELVTQQIAGSTLSVRAGHPVGQTFTTTADTNMTSLAFSFKTSQWPADAQLTLSLYDNPSKSNLIGTAVPKVRQTKDYPLFELRTPVQPNTSYYMEITSSSMENVDLLASTTDVYSGGKAYVNHVESSVDLYFISYYFGSRMAITPTDRPSDSYLAQWTSHYKSNPAVLGYHLYDEPVFNLLPTLKATTDKINEYDPDHMVFVNLAVGGVGVYQSYGGFITPAHALGQTIRTHDDQTSLDSITLSMDRTVWSSATLTLWDSSAKTVKIGESQLLTRPDSNTPTFQFDSTAVQPDTNYYLELTVDGNMEGQIWANYIVDPNGTGTLGGTLVGGNFWMEINDRDVTGEEFVRAWVDKQPDVLSFDVYPFLADGTLLDKYFVYQELFRRESLRGQIVLWSYIQSVGINGSLRAPNEDELRYHIYTNLAYGVKGITYFTYNTPSGPGNDAFHDGLLLRDGSKNASYTWAKNLNAEVLKLGPTLLGLTSDAVYHTGTLPKGTKALPTNFFWQPADANQPMVISSFTNESGRKYVMVVNRDTEQARTLSFTLPAKPATVHEISKSTGAEVNTNYNSTTGTLSSSFAAGEGRLYALDAAFSEPTGSTSTLSTGVSSIPSGTQFTVKYGLKGVAESVYAQDINFEYDPAVMEFVSAKSIRSGVSIVKTVQVAGTGAGTGAGTDTGASKLRLILASEGAGHAVSGDADLVELTFKAKNVSQTAAGIISIASALLGNAEGNEHSAAPASVSIQVTAGLPGDFNHDGKVSIGDLAVLAAHYGKSTSSPDWKQVKHLDLSGDGSIDIADLAAIAQKIVQ</sequence>
<keyword evidence="1" id="KW-0732">Signal</keyword>
<comment type="caution">
    <text evidence="3">The sequence shown here is derived from an EMBL/GenBank/DDBJ whole genome shotgun (WGS) entry which is preliminary data.</text>
</comment>
<dbReference type="EMBL" id="JAGGLB010000001">
    <property type="protein sequence ID" value="MBP1988651.1"/>
    <property type="molecule type" value="Genomic_DNA"/>
</dbReference>
<dbReference type="PROSITE" id="PS00018">
    <property type="entry name" value="EF_HAND_1"/>
    <property type="match status" value="2"/>
</dbReference>
<protein>
    <recommendedName>
        <fullName evidence="2">Dockerin domain-containing protein</fullName>
    </recommendedName>
</protein>
<dbReference type="PROSITE" id="PS51766">
    <property type="entry name" value="DOCKERIN"/>
    <property type="match status" value="1"/>
</dbReference>
<dbReference type="InterPro" id="IPR018247">
    <property type="entry name" value="EF_Hand_1_Ca_BS"/>
</dbReference>
<dbReference type="Gene3D" id="3.20.20.80">
    <property type="entry name" value="Glycosidases"/>
    <property type="match status" value="2"/>
</dbReference>
<dbReference type="InterPro" id="IPR008965">
    <property type="entry name" value="CBM2/CBM3_carb-bd_dom_sf"/>
</dbReference>
<dbReference type="Pfam" id="PF00963">
    <property type="entry name" value="Cohesin"/>
    <property type="match status" value="1"/>
</dbReference>
<dbReference type="Gene3D" id="1.10.1330.10">
    <property type="entry name" value="Dockerin domain"/>
    <property type="match status" value="1"/>
</dbReference>
<dbReference type="InterPro" id="IPR016134">
    <property type="entry name" value="Dockerin_dom"/>
</dbReference>
<reference evidence="3 4" key="1">
    <citation type="submission" date="2021-03" db="EMBL/GenBank/DDBJ databases">
        <title>Genomic Encyclopedia of Type Strains, Phase IV (KMG-IV): sequencing the most valuable type-strain genomes for metagenomic binning, comparative biology and taxonomic classification.</title>
        <authorList>
            <person name="Goeker M."/>
        </authorList>
    </citation>
    <scope>NUCLEOTIDE SEQUENCE [LARGE SCALE GENOMIC DNA]</scope>
    <source>
        <strain evidence="3 4">DSM 26048</strain>
    </source>
</reference>
<name>A0ABS4INP6_9BACL</name>
<dbReference type="SUPFAM" id="SSF51445">
    <property type="entry name" value="(Trans)glycosidases"/>
    <property type="match status" value="1"/>
</dbReference>
<evidence type="ECO:0000259" key="2">
    <source>
        <dbReference type="PROSITE" id="PS51766"/>
    </source>
</evidence>
<feature type="signal peptide" evidence="1">
    <location>
        <begin position="1"/>
        <end position="30"/>
    </location>
</feature>
<gene>
    <name evidence="3" type="ORF">J2Z66_000246</name>
</gene>
<dbReference type="InterPro" id="IPR017853">
    <property type="entry name" value="GH"/>
</dbReference>